<evidence type="ECO:0000313" key="3">
    <source>
        <dbReference type="Proteomes" id="UP000177039"/>
    </source>
</evidence>
<comment type="caution">
    <text evidence="2">The sequence shown here is derived from an EMBL/GenBank/DDBJ whole genome shotgun (WGS) entry which is preliminary data.</text>
</comment>
<organism evidence="2 3">
    <name type="scientific">Candidatus Curtissbacteria bacterium RIFCSPLOWO2_01_FULL_42_50</name>
    <dbReference type="NCBI Taxonomy" id="1797730"/>
    <lineage>
        <taxon>Bacteria</taxon>
        <taxon>Candidatus Curtissiibacteriota</taxon>
    </lineage>
</organism>
<sequence>MIKRNSRLDKFVQKEEKATIKRITYLSGLSLILAIFLFTLGIPLLGKFADFTNTIFKKNETAIGIDESIPAPPMVDFLPAATNSARLSISGFSDETKTVEIFIDMQKTGETQVKNGKFTFENLTLKNGENKISAKALTRAGKESDFSKTQTVILDQEEPKLEIETPSDGQSFSADNRIKVSGKTDKNAQVFANGFLASVDSGGQFEVFVPVVEGENKIEIKALDAALNTKAETRKVNFRK</sequence>
<accession>A0A1F5H3I8</accession>
<keyword evidence="1" id="KW-1133">Transmembrane helix</keyword>
<keyword evidence="1" id="KW-0472">Membrane</keyword>
<protein>
    <recommendedName>
        <fullName evidence="4">Bacterial Ig-like domain-containing protein</fullName>
    </recommendedName>
</protein>
<dbReference type="InterPro" id="IPR013783">
    <property type="entry name" value="Ig-like_fold"/>
</dbReference>
<evidence type="ECO:0008006" key="4">
    <source>
        <dbReference type="Google" id="ProtNLM"/>
    </source>
</evidence>
<keyword evidence="1" id="KW-0812">Transmembrane</keyword>
<dbReference type="Proteomes" id="UP000177039">
    <property type="component" value="Unassembled WGS sequence"/>
</dbReference>
<gene>
    <name evidence="2" type="ORF">A3B54_05535</name>
</gene>
<reference evidence="2 3" key="1">
    <citation type="journal article" date="2016" name="Nat. Commun.">
        <title>Thousands of microbial genomes shed light on interconnected biogeochemical processes in an aquifer system.</title>
        <authorList>
            <person name="Anantharaman K."/>
            <person name="Brown C.T."/>
            <person name="Hug L.A."/>
            <person name="Sharon I."/>
            <person name="Castelle C.J."/>
            <person name="Probst A.J."/>
            <person name="Thomas B.C."/>
            <person name="Singh A."/>
            <person name="Wilkins M.J."/>
            <person name="Karaoz U."/>
            <person name="Brodie E.L."/>
            <person name="Williams K.H."/>
            <person name="Hubbard S.S."/>
            <person name="Banfield J.F."/>
        </authorList>
    </citation>
    <scope>NUCLEOTIDE SEQUENCE [LARGE SCALE GENOMIC DNA]</scope>
</reference>
<dbReference type="Pfam" id="PF09136">
    <property type="entry name" value="Glucodextran_B"/>
    <property type="match status" value="1"/>
</dbReference>
<evidence type="ECO:0000313" key="2">
    <source>
        <dbReference type="EMBL" id="OGD98615.1"/>
    </source>
</evidence>
<dbReference type="EMBL" id="MFBT01000034">
    <property type="protein sequence ID" value="OGD98615.1"/>
    <property type="molecule type" value="Genomic_DNA"/>
</dbReference>
<dbReference type="Gene3D" id="2.60.40.10">
    <property type="entry name" value="Immunoglobulins"/>
    <property type="match status" value="2"/>
</dbReference>
<dbReference type="AlphaFoldDB" id="A0A1F5H3I8"/>
<proteinExistence type="predicted"/>
<name>A0A1F5H3I8_9BACT</name>
<evidence type="ECO:0000256" key="1">
    <source>
        <dbReference type="SAM" id="Phobius"/>
    </source>
</evidence>
<feature type="transmembrane region" description="Helical" evidence="1">
    <location>
        <begin position="23"/>
        <end position="45"/>
    </location>
</feature>